<dbReference type="Proteomes" id="UP000476281">
    <property type="component" value="Unassembled WGS sequence"/>
</dbReference>
<evidence type="ECO:0000313" key="1">
    <source>
        <dbReference type="EMBL" id="KAB2526909.1"/>
    </source>
</evidence>
<dbReference type="EMBL" id="WBSZ01000178">
    <property type="protein sequence ID" value="KAB2526909.1"/>
    <property type="molecule type" value="Genomic_DNA"/>
</dbReference>
<evidence type="ECO:0000313" key="2">
    <source>
        <dbReference type="Proteomes" id="UP000476281"/>
    </source>
</evidence>
<comment type="caution">
    <text evidence="1">The sequence shown here is derived from an EMBL/GenBank/DDBJ whole genome shotgun (WGS) entry which is preliminary data.</text>
</comment>
<organism evidence="1 2">
    <name type="scientific">Enterobacter hormaechei</name>
    <dbReference type="NCBI Taxonomy" id="158836"/>
    <lineage>
        <taxon>Bacteria</taxon>
        <taxon>Pseudomonadati</taxon>
        <taxon>Pseudomonadota</taxon>
        <taxon>Gammaproteobacteria</taxon>
        <taxon>Enterobacterales</taxon>
        <taxon>Enterobacteriaceae</taxon>
        <taxon>Enterobacter</taxon>
        <taxon>Enterobacter cloacae complex</taxon>
    </lineage>
</organism>
<name>A0A6L3Y1L0_9ENTR</name>
<gene>
    <name evidence="1" type="ORF">F9C29_08110</name>
</gene>
<accession>A0A6L3Y1L0</accession>
<sequence length="140" mass="15544">MSEVAAELAEQTWPDFYPNGVPPKTAVDAEGEFYRLVRANPPTPNCFLSTHEEYPNRHKKCRGEALQCVYGTSFFSEERGAKDAKAKFPAALGDRTVAKGNVMPFMGVMKKTFADPAHYTIWLKVNSCIHEHFACLGEGA</sequence>
<dbReference type="AlphaFoldDB" id="A0A6L3Y1L0"/>
<dbReference type="RefSeq" id="WP_156171092.1">
    <property type="nucleotide sequence ID" value="NZ_JAINCT010000001.1"/>
</dbReference>
<reference evidence="1 2" key="1">
    <citation type="submission" date="2019-09" db="EMBL/GenBank/DDBJ databases">
        <title>Reversal of blaTEM antimicrobial resistance by CRISPR-Cas9 in clinical E. coli and other Enterobacteriaceae strains.</title>
        <authorList>
            <person name="Tagliaferri T."/>
            <person name="Guimaraes N."/>
            <person name="Pereira M."/>
            <person name="Felicori L."/>
            <person name="Horz H.-P."/>
            <person name="Santos S."/>
            <person name="Mendes T."/>
        </authorList>
    </citation>
    <scope>NUCLEOTIDE SEQUENCE [LARGE SCALE GENOMIC DNA]</scope>
    <source>
        <strain evidence="1 2">E2_blaTEM_MG</strain>
    </source>
</reference>
<protein>
    <submittedName>
        <fullName evidence="1">Uncharacterized protein</fullName>
    </submittedName>
</protein>
<proteinExistence type="predicted"/>